<evidence type="ECO:0000313" key="5">
    <source>
        <dbReference type="Proteomes" id="UP000689129"/>
    </source>
</evidence>
<dbReference type="Pfam" id="PF00023">
    <property type="entry name" value="Ank"/>
    <property type="match status" value="1"/>
</dbReference>
<dbReference type="AlphaFoldDB" id="A0A8I3AY80"/>
<evidence type="ECO:0000256" key="1">
    <source>
        <dbReference type="ARBA" id="ARBA00022737"/>
    </source>
</evidence>
<keyword evidence="1" id="KW-0677">Repeat</keyword>
<dbReference type="PROSITE" id="PS50297">
    <property type="entry name" value="ANK_REP_REGION"/>
    <property type="match status" value="4"/>
</dbReference>
<dbReference type="InterPro" id="IPR002110">
    <property type="entry name" value="Ankyrin_rpt"/>
</dbReference>
<dbReference type="OrthoDB" id="4850294at2759"/>
<keyword evidence="2 3" id="KW-0040">ANK repeat</keyword>
<feature type="repeat" description="ANK" evidence="3">
    <location>
        <begin position="148"/>
        <end position="180"/>
    </location>
</feature>
<dbReference type="PANTHER" id="PTHR24166:SF48">
    <property type="entry name" value="PROTEIN VAPYRIN"/>
    <property type="match status" value="1"/>
</dbReference>
<evidence type="ECO:0000313" key="4">
    <source>
        <dbReference type="EMBL" id="KAG7139808.1"/>
    </source>
</evidence>
<sequence length="479" mass="52502">MESTGEPATAGMADPPSTEQLLQAAASADDEDLRRLTQYYTTDIDIRNQDGLSALHLAILSQHDGAVEALVEANADIEATTPDGRRPLFLAIEGSRTEVVRFLLAHHALTDADAGGRMPLHEAASRGNVHIARLLLDYGADIQALSTDERDALFFAVRSQDLAVAQLLLDRGADPDAYLSEDPPTALHLASAVAQLLLDRGADPDAYLSEDPPTALHLASELCDVEMMRMLLERRAKVDLRDFNGATPLFRVVAAGNIEAAKLLLQHGASIRVWASGGFSALDLADGNLEMLELLNGDRVLQGPKVRGAGPADEPEATFTVLKPPPTPAEHERDKLTACQGFNAIITDFFLNGEEHEQSVPKTASVYELLYSHGPGAIRSRLDGRDPSYTWYHLPSNNMVWVEGLIRRLTAEKGDLNAVEYQALPETLTALSLSSHFYILKPLLDIKLWRLHWQELVIVQIAQGTFNFRLGWASRYLQQ</sequence>
<dbReference type="SMART" id="SM00248">
    <property type="entry name" value="ANK"/>
    <property type="match status" value="7"/>
</dbReference>
<evidence type="ECO:0000256" key="3">
    <source>
        <dbReference type="PROSITE-ProRule" id="PRU00023"/>
    </source>
</evidence>
<organism evidence="4 5">
    <name type="scientific">Verticillium longisporum</name>
    <name type="common">Verticillium dahliae var. longisporum</name>
    <dbReference type="NCBI Taxonomy" id="100787"/>
    <lineage>
        <taxon>Eukaryota</taxon>
        <taxon>Fungi</taxon>
        <taxon>Dikarya</taxon>
        <taxon>Ascomycota</taxon>
        <taxon>Pezizomycotina</taxon>
        <taxon>Sordariomycetes</taxon>
        <taxon>Hypocreomycetidae</taxon>
        <taxon>Glomerellales</taxon>
        <taxon>Plectosphaerellaceae</taxon>
        <taxon>Verticillium</taxon>
    </lineage>
</organism>
<dbReference type="EMBL" id="JAEMWZ010000052">
    <property type="protein sequence ID" value="KAG7139808.1"/>
    <property type="molecule type" value="Genomic_DNA"/>
</dbReference>
<protein>
    <submittedName>
        <fullName evidence="4">Putative ankyrin repeat protein like</fullName>
    </submittedName>
</protein>
<comment type="caution">
    <text evidence="4">The sequence shown here is derived from an EMBL/GenBank/DDBJ whole genome shotgun (WGS) entry which is preliminary data.</text>
</comment>
<dbReference type="Proteomes" id="UP000689129">
    <property type="component" value="Unassembled WGS sequence"/>
</dbReference>
<feature type="repeat" description="ANK" evidence="3">
    <location>
        <begin position="50"/>
        <end position="82"/>
    </location>
</feature>
<evidence type="ECO:0000256" key="2">
    <source>
        <dbReference type="ARBA" id="ARBA00023043"/>
    </source>
</evidence>
<proteinExistence type="predicted"/>
<reference evidence="4" key="1">
    <citation type="journal article" date="2021" name="Mol. Plant Pathol.">
        <title>A 20-kb lineage-specific genomic region tames virulence in pathogenic amphidiploid Verticillium longisporum.</title>
        <authorList>
            <person name="Harting R."/>
            <person name="Starke J."/>
            <person name="Kusch H."/>
            <person name="Poggeler S."/>
            <person name="Maurus I."/>
            <person name="Schluter R."/>
            <person name="Landesfeind M."/>
            <person name="Bulla I."/>
            <person name="Nowrousian M."/>
            <person name="de Jonge R."/>
            <person name="Stahlhut G."/>
            <person name="Hoff K.J."/>
            <person name="Asshauer K.P."/>
            <person name="Thurmer A."/>
            <person name="Stanke M."/>
            <person name="Daniel R."/>
            <person name="Morgenstern B."/>
            <person name="Thomma B.P.H.J."/>
            <person name="Kronstad J.W."/>
            <person name="Braus-Stromeyer S.A."/>
            <person name="Braus G.H."/>
        </authorList>
    </citation>
    <scope>NUCLEOTIDE SEQUENCE</scope>
    <source>
        <strain evidence="4">Vl32</strain>
    </source>
</reference>
<feature type="repeat" description="ANK" evidence="3">
    <location>
        <begin position="244"/>
        <end position="276"/>
    </location>
</feature>
<accession>A0A8I3AY80</accession>
<feature type="repeat" description="ANK" evidence="3">
    <location>
        <begin position="211"/>
        <end position="243"/>
    </location>
</feature>
<dbReference type="InterPro" id="IPR050889">
    <property type="entry name" value="Dendritic_Spine_Reg/Scaffold"/>
</dbReference>
<dbReference type="PANTHER" id="PTHR24166">
    <property type="entry name" value="ROLLING PEBBLES, ISOFORM B"/>
    <property type="match status" value="1"/>
</dbReference>
<gene>
    <name evidence="4" type="ORF">HYQ45_003348</name>
</gene>
<feature type="repeat" description="ANK" evidence="3">
    <location>
        <begin position="115"/>
        <end position="147"/>
    </location>
</feature>
<dbReference type="PROSITE" id="PS50088">
    <property type="entry name" value="ANK_REPEAT"/>
    <property type="match status" value="5"/>
</dbReference>
<name>A0A8I3AY80_VERLO</name>
<dbReference type="Pfam" id="PF12796">
    <property type="entry name" value="Ank_2"/>
    <property type="match status" value="3"/>
</dbReference>